<dbReference type="EMBL" id="BTSX01000002">
    <property type="protein sequence ID" value="GMS86933.1"/>
    <property type="molecule type" value="Genomic_DNA"/>
</dbReference>
<proteinExistence type="predicted"/>
<gene>
    <name evidence="1" type="ORF">PENTCL1PPCAC_9108</name>
</gene>
<sequence>DCIYAPRVFFPWVRGPGHEIIDKLTNQYDIEIYMSLTSNREAIVVSGESRGVRVVAEQIRAIVSEKRAITKTLTVTVNRAQHHLIEQNSGIDEILRITGVSVEMPEGVSEVITLRGEGNQLGAAVREVCTRASRNCSLSEFDGYIKQIDGSEIDAEIPTIFFFQKLEKVLHEMDTIIKVIPFPKKIKLLGFP</sequence>
<accession>A0AAV5SY70</accession>
<feature type="non-terminal residue" evidence="1">
    <location>
        <position position="1"/>
    </location>
</feature>
<organism evidence="1 2">
    <name type="scientific">Pristionchus entomophagus</name>
    <dbReference type="NCBI Taxonomy" id="358040"/>
    <lineage>
        <taxon>Eukaryota</taxon>
        <taxon>Metazoa</taxon>
        <taxon>Ecdysozoa</taxon>
        <taxon>Nematoda</taxon>
        <taxon>Chromadorea</taxon>
        <taxon>Rhabditida</taxon>
        <taxon>Rhabditina</taxon>
        <taxon>Diplogasteromorpha</taxon>
        <taxon>Diplogasteroidea</taxon>
        <taxon>Neodiplogasteridae</taxon>
        <taxon>Pristionchus</taxon>
    </lineage>
</organism>
<dbReference type="SUPFAM" id="SSF54791">
    <property type="entry name" value="Eukaryotic type KH-domain (KH-domain type I)"/>
    <property type="match status" value="1"/>
</dbReference>
<protein>
    <recommendedName>
        <fullName evidence="3">K Homology domain containing protein</fullName>
    </recommendedName>
</protein>
<dbReference type="GO" id="GO:0003723">
    <property type="term" value="F:RNA binding"/>
    <property type="evidence" value="ECO:0007669"/>
    <property type="project" value="InterPro"/>
</dbReference>
<comment type="caution">
    <text evidence="1">The sequence shown here is derived from an EMBL/GenBank/DDBJ whole genome shotgun (WGS) entry which is preliminary data.</text>
</comment>
<evidence type="ECO:0000313" key="2">
    <source>
        <dbReference type="Proteomes" id="UP001432027"/>
    </source>
</evidence>
<evidence type="ECO:0000313" key="1">
    <source>
        <dbReference type="EMBL" id="GMS86933.1"/>
    </source>
</evidence>
<reference evidence="1" key="1">
    <citation type="submission" date="2023-10" db="EMBL/GenBank/DDBJ databases">
        <title>Genome assembly of Pristionchus species.</title>
        <authorList>
            <person name="Yoshida K."/>
            <person name="Sommer R.J."/>
        </authorList>
    </citation>
    <scope>NUCLEOTIDE SEQUENCE</scope>
    <source>
        <strain evidence="1">RS0144</strain>
    </source>
</reference>
<dbReference type="InterPro" id="IPR036612">
    <property type="entry name" value="KH_dom_type_1_sf"/>
</dbReference>
<name>A0AAV5SY70_9BILA</name>
<dbReference type="Proteomes" id="UP001432027">
    <property type="component" value="Unassembled WGS sequence"/>
</dbReference>
<dbReference type="AlphaFoldDB" id="A0AAV5SY70"/>
<evidence type="ECO:0008006" key="3">
    <source>
        <dbReference type="Google" id="ProtNLM"/>
    </source>
</evidence>
<keyword evidence="2" id="KW-1185">Reference proteome</keyword>